<dbReference type="Gene3D" id="2.40.260.10">
    <property type="entry name" value="Sortase"/>
    <property type="match status" value="1"/>
</dbReference>
<keyword evidence="3" id="KW-0732">Signal</keyword>
<dbReference type="InterPro" id="IPR042001">
    <property type="entry name" value="Sortase_F"/>
</dbReference>
<dbReference type="Proteomes" id="UP001300763">
    <property type="component" value="Unassembled WGS sequence"/>
</dbReference>
<feature type="signal peptide" evidence="3">
    <location>
        <begin position="1"/>
        <end position="27"/>
    </location>
</feature>
<feature type="compositionally biased region" description="Low complexity" evidence="2">
    <location>
        <begin position="37"/>
        <end position="51"/>
    </location>
</feature>
<comment type="caution">
    <text evidence="4">The sequence shown here is derived from an EMBL/GenBank/DDBJ whole genome shotgun (WGS) entry which is preliminary data.</text>
</comment>
<dbReference type="Pfam" id="PF04203">
    <property type="entry name" value="Sortase"/>
    <property type="match status" value="1"/>
</dbReference>
<dbReference type="EMBL" id="JAQZAO010000001">
    <property type="protein sequence ID" value="MDD7963716.1"/>
    <property type="molecule type" value="Genomic_DNA"/>
</dbReference>
<protein>
    <submittedName>
        <fullName evidence="4">Class F sortase</fullName>
    </submittedName>
</protein>
<name>A0ABT5SLJ8_9PSEU</name>
<dbReference type="RefSeq" id="WP_274198284.1">
    <property type="nucleotide sequence ID" value="NZ_JAQZAO010000001.1"/>
</dbReference>
<organism evidence="4 5">
    <name type="scientific">Actinomycetospora lemnae</name>
    <dbReference type="NCBI Taxonomy" id="3019891"/>
    <lineage>
        <taxon>Bacteria</taxon>
        <taxon>Bacillati</taxon>
        <taxon>Actinomycetota</taxon>
        <taxon>Actinomycetes</taxon>
        <taxon>Pseudonocardiales</taxon>
        <taxon>Pseudonocardiaceae</taxon>
        <taxon>Actinomycetospora</taxon>
    </lineage>
</organism>
<evidence type="ECO:0000313" key="4">
    <source>
        <dbReference type="EMBL" id="MDD7963716.1"/>
    </source>
</evidence>
<dbReference type="PROSITE" id="PS51257">
    <property type="entry name" value="PROKAR_LIPOPROTEIN"/>
    <property type="match status" value="1"/>
</dbReference>
<accession>A0ABT5SLJ8</accession>
<keyword evidence="5" id="KW-1185">Reference proteome</keyword>
<gene>
    <name evidence="4" type="ORF">PGB27_00010</name>
</gene>
<evidence type="ECO:0000256" key="1">
    <source>
        <dbReference type="ARBA" id="ARBA00022801"/>
    </source>
</evidence>
<evidence type="ECO:0000256" key="3">
    <source>
        <dbReference type="SAM" id="SignalP"/>
    </source>
</evidence>
<feature type="region of interest" description="Disordered" evidence="2">
    <location>
        <begin position="37"/>
        <end position="60"/>
    </location>
</feature>
<dbReference type="InterPro" id="IPR005754">
    <property type="entry name" value="Sortase"/>
</dbReference>
<reference evidence="4 5" key="1">
    <citation type="submission" date="2023-02" db="EMBL/GenBank/DDBJ databases">
        <title>Genome sequencing required for Actinomycetospora new species description.</title>
        <authorList>
            <person name="Saimee Y."/>
            <person name="Duangmal K."/>
        </authorList>
    </citation>
    <scope>NUCLEOTIDE SEQUENCE [LARGE SCALE GENOMIC DNA]</scope>
    <source>
        <strain evidence="4 5">DW7H6</strain>
    </source>
</reference>
<sequence>MGPGRPGLRARGAAALVLLAALLAGCAGDPRAPVAGTPAGPAAGSATTDPAVGHTGAPAPADARVLPASVRVPAIGVDEDVVVPLGVAPDGTVEVPQDYARIGWFDPTRGVPVPGARGPTVLLGHVDSRTGPAVFHRLRDLRPGDGIEVGTAGGGVARYVVERTEQVAKDRFPTFVVFGATPDDVLRLVTCAGAFDRDARSYTDNLVVHARRA</sequence>
<proteinExistence type="predicted"/>
<feature type="chain" id="PRO_5045093405" evidence="3">
    <location>
        <begin position="28"/>
        <end position="213"/>
    </location>
</feature>
<dbReference type="SUPFAM" id="SSF63817">
    <property type="entry name" value="Sortase"/>
    <property type="match status" value="1"/>
</dbReference>
<dbReference type="CDD" id="cd05829">
    <property type="entry name" value="Sortase_F"/>
    <property type="match status" value="1"/>
</dbReference>
<keyword evidence="1" id="KW-0378">Hydrolase</keyword>
<evidence type="ECO:0000256" key="2">
    <source>
        <dbReference type="SAM" id="MobiDB-lite"/>
    </source>
</evidence>
<evidence type="ECO:0000313" key="5">
    <source>
        <dbReference type="Proteomes" id="UP001300763"/>
    </source>
</evidence>
<dbReference type="InterPro" id="IPR023365">
    <property type="entry name" value="Sortase_dom-sf"/>
</dbReference>